<feature type="binding site" evidence="12">
    <location>
        <position position="23"/>
    </location>
    <ligand>
        <name>a divalent metal cation</name>
        <dbReference type="ChEBI" id="CHEBI:60240"/>
    </ligand>
</feature>
<organism evidence="15 16">
    <name type="scientific">Candidatus Kaiserbacteria bacterium CG10_big_fil_rev_8_21_14_0_10_43_70</name>
    <dbReference type="NCBI Taxonomy" id="1974605"/>
    <lineage>
        <taxon>Bacteria</taxon>
        <taxon>Candidatus Kaiseribacteriota</taxon>
    </lineage>
</organism>
<keyword evidence="7 12" id="KW-0540">Nuclease</keyword>
<evidence type="ECO:0000256" key="11">
    <source>
        <dbReference type="ARBA" id="ARBA00023211"/>
    </source>
</evidence>
<evidence type="ECO:0000256" key="10">
    <source>
        <dbReference type="ARBA" id="ARBA00022801"/>
    </source>
</evidence>
<dbReference type="GO" id="GO:0043137">
    <property type="term" value="P:DNA replication, removal of RNA primer"/>
    <property type="evidence" value="ECO:0007669"/>
    <property type="project" value="TreeGrafter"/>
</dbReference>
<comment type="catalytic activity">
    <reaction evidence="1 12 13">
        <text>Endonucleolytic cleavage to 5'-phosphomonoester.</text>
        <dbReference type="EC" id="3.1.26.4"/>
    </reaction>
</comment>
<keyword evidence="11" id="KW-0464">Manganese</keyword>
<name>A0A2H0UJ14_9BACT</name>
<evidence type="ECO:0000259" key="14">
    <source>
        <dbReference type="PROSITE" id="PS51975"/>
    </source>
</evidence>
<comment type="caution">
    <text evidence="15">The sequence shown here is derived from an EMBL/GenBank/DDBJ whole genome shotgun (WGS) entry which is preliminary data.</text>
</comment>
<dbReference type="InterPro" id="IPR036397">
    <property type="entry name" value="RNaseH_sf"/>
</dbReference>
<keyword evidence="6" id="KW-0963">Cytoplasm</keyword>
<sequence length="217" mass="24150">MQKHDQHTKTETSNGMKYVVGIDEVGRGALAGPVAVGAVLMPADLSWDDFENLKDSKKLSEKKREEWFEIIRTSDVLAFGVEMMGSEFIDKEGIVPACVCAAHKIITHFDVDIDEVNVLCDAGLSVPKEWNQESIVRGDEKEASIALASIVAKVTRDRYMREYAKRYSAYGFEKNKGYGTKAHRISIQEKGHIPGFHRISFLGNILAKSRGKTLANS</sequence>
<protein>
    <recommendedName>
        <fullName evidence="13">Ribonuclease</fullName>
        <ecNumber evidence="13">3.1.26.4</ecNumber>
    </recommendedName>
</protein>
<dbReference type="PANTHER" id="PTHR10954">
    <property type="entry name" value="RIBONUCLEASE H2 SUBUNIT A"/>
    <property type="match status" value="1"/>
</dbReference>
<comment type="cofactor">
    <cofactor evidence="2">
        <name>Mg(2+)</name>
        <dbReference type="ChEBI" id="CHEBI:18420"/>
    </cofactor>
</comment>
<dbReference type="InterPro" id="IPR001352">
    <property type="entry name" value="RNase_HII/HIII"/>
</dbReference>
<dbReference type="InterPro" id="IPR022898">
    <property type="entry name" value="RNase_HII"/>
</dbReference>
<evidence type="ECO:0000256" key="5">
    <source>
        <dbReference type="ARBA" id="ARBA00007383"/>
    </source>
</evidence>
<dbReference type="GO" id="GO:0006298">
    <property type="term" value="P:mismatch repair"/>
    <property type="evidence" value="ECO:0007669"/>
    <property type="project" value="TreeGrafter"/>
</dbReference>
<evidence type="ECO:0000256" key="6">
    <source>
        <dbReference type="ARBA" id="ARBA00022490"/>
    </source>
</evidence>
<proteinExistence type="inferred from homology"/>
<keyword evidence="9 12" id="KW-0255">Endonuclease</keyword>
<gene>
    <name evidence="15" type="ORF">COU13_01290</name>
</gene>
<dbReference type="PANTHER" id="PTHR10954:SF18">
    <property type="entry name" value="RIBONUCLEASE HII"/>
    <property type="match status" value="1"/>
</dbReference>
<dbReference type="GO" id="GO:0003723">
    <property type="term" value="F:RNA binding"/>
    <property type="evidence" value="ECO:0007669"/>
    <property type="project" value="UniProtKB-UniRule"/>
</dbReference>
<feature type="domain" description="RNase H type-2" evidence="14">
    <location>
        <begin position="17"/>
        <end position="213"/>
    </location>
</feature>
<dbReference type="AlphaFoldDB" id="A0A2H0UJ14"/>
<dbReference type="PROSITE" id="PS51975">
    <property type="entry name" value="RNASE_H_2"/>
    <property type="match status" value="1"/>
</dbReference>
<evidence type="ECO:0000256" key="7">
    <source>
        <dbReference type="ARBA" id="ARBA00022722"/>
    </source>
</evidence>
<dbReference type="InterPro" id="IPR012337">
    <property type="entry name" value="RNaseH-like_sf"/>
</dbReference>
<dbReference type="GO" id="GO:0046872">
    <property type="term" value="F:metal ion binding"/>
    <property type="evidence" value="ECO:0007669"/>
    <property type="project" value="UniProtKB-KW"/>
</dbReference>
<evidence type="ECO:0000256" key="9">
    <source>
        <dbReference type="ARBA" id="ARBA00022759"/>
    </source>
</evidence>
<comment type="similarity">
    <text evidence="5 13">Belongs to the RNase HII family.</text>
</comment>
<dbReference type="CDD" id="cd07182">
    <property type="entry name" value="RNase_HII_bacteria_HII_like"/>
    <property type="match status" value="1"/>
</dbReference>
<dbReference type="Pfam" id="PF01351">
    <property type="entry name" value="RNase_HII"/>
    <property type="match status" value="1"/>
</dbReference>
<dbReference type="EC" id="3.1.26.4" evidence="13"/>
<evidence type="ECO:0000256" key="2">
    <source>
        <dbReference type="ARBA" id="ARBA00001946"/>
    </source>
</evidence>
<keyword evidence="10 12" id="KW-0378">Hydrolase</keyword>
<feature type="binding site" evidence="12">
    <location>
        <position position="121"/>
    </location>
    <ligand>
        <name>a divalent metal cation</name>
        <dbReference type="ChEBI" id="CHEBI:60240"/>
    </ligand>
</feature>
<dbReference type="GO" id="GO:0032299">
    <property type="term" value="C:ribonuclease H2 complex"/>
    <property type="evidence" value="ECO:0007669"/>
    <property type="project" value="TreeGrafter"/>
</dbReference>
<evidence type="ECO:0000256" key="4">
    <source>
        <dbReference type="ARBA" id="ARBA00004496"/>
    </source>
</evidence>
<evidence type="ECO:0000313" key="16">
    <source>
        <dbReference type="Proteomes" id="UP000230706"/>
    </source>
</evidence>
<evidence type="ECO:0000256" key="12">
    <source>
        <dbReference type="PROSITE-ProRule" id="PRU01319"/>
    </source>
</evidence>
<dbReference type="GO" id="GO:0005737">
    <property type="term" value="C:cytoplasm"/>
    <property type="evidence" value="ECO:0007669"/>
    <property type="project" value="UniProtKB-SubCell"/>
</dbReference>
<dbReference type="InterPro" id="IPR024567">
    <property type="entry name" value="RNase_HII/HIII_dom"/>
</dbReference>
<comment type="cofactor">
    <cofactor evidence="12">
        <name>Mn(2+)</name>
        <dbReference type="ChEBI" id="CHEBI:29035"/>
    </cofactor>
    <cofactor evidence="12">
        <name>Mg(2+)</name>
        <dbReference type="ChEBI" id="CHEBI:18420"/>
    </cofactor>
    <text evidence="12">Manganese or magnesium. Binds 1 divalent metal ion per monomer in the absence of substrate. May bind a second metal ion after substrate binding.</text>
</comment>
<evidence type="ECO:0000256" key="13">
    <source>
        <dbReference type="RuleBase" id="RU003515"/>
    </source>
</evidence>
<evidence type="ECO:0000256" key="1">
    <source>
        <dbReference type="ARBA" id="ARBA00000077"/>
    </source>
</evidence>
<dbReference type="Gene3D" id="3.30.420.10">
    <property type="entry name" value="Ribonuclease H-like superfamily/Ribonuclease H"/>
    <property type="match status" value="1"/>
</dbReference>
<dbReference type="Proteomes" id="UP000230706">
    <property type="component" value="Unassembled WGS sequence"/>
</dbReference>
<evidence type="ECO:0000256" key="8">
    <source>
        <dbReference type="ARBA" id="ARBA00022723"/>
    </source>
</evidence>
<evidence type="ECO:0000313" key="15">
    <source>
        <dbReference type="EMBL" id="PIR86370.1"/>
    </source>
</evidence>
<reference evidence="16" key="1">
    <citation type="submission" date="2017-09" db="EMBL/GenBank/DDBJ databases">
        <title>Depth-based differentiation of microbial function through sediment-hosted aquifers and enrichment of novel symbionts in the deep terrestrial subsurface.</title>
        <authorList>
            <person name="Probst A.J."/>
            <person name="Ladd B."/>
            <person name="Jarett J.K."/>
            <person name="Geller-Mcgrath D.E."/>
            <person name="Sieber C.M.K."/>
            <person name="Emerson J.B."/>
            <person name="Anantharaman K."/>
            <person name="Thomas B.C."/>
            <person name="Malmstrom R."/>
            <person name="Stieglmeier M."/>
            <person name="Klingl A."/>
            <person name="Woyke T."/>
            <person name="Ryan C.M."/>
            <person name="Banfield J.F."/>
        </authorList>
    </citation>
    <scope>NUCLEOTIDE SEQUENCE [LARGE SCALE GENOMIC DNA]</scope>
</reference>
<dbReference type="NCBIfam" id="NF000595">
    <property type="entry name" value="PRK00015.1-3"/>
    <property type="match status" value="1"/>
</dbReference>
<dbReference type="EMBL" id="PFBF01000028">
    <property type="protein sequence ID" value="PIR86370.1"/>
    <property type="molecule type" value="Genomic_DNA"/>
</dbReference>
<dbReference type="GO" id="GO:0004523">
    <property type="term" value="F:RNA-DNA hybrid ribonuclease activity"/>
    <property type="evidence" value="ECO:0007669"/>
    <property type="project" value="UniProtKB-UniRule"/>
</dbReference>
<dbReference type="SUPFAM" id="SSF53098">
    <property type="entry name" value="Ribonuclease H-like"/>
    <property type="match status" value="1"/>
</dbReference>
<keyword evidence="8 12" id="KW-0479">Metal-binding</keyword>
<comment type="function">
    <text evidence="3 13">Endonuclease that specifically degrades the RNA of RNA-DNA hybrids.</text>
</comment>
<feature type="binding site" evidence="12">
    <location>
        <position position="24"/>
    </location>
    <ligand>
        <name>a divalent metal cation</name>
        <dbReference type="ChEBI" id="CHEBI:60240"/>
    </ligand>
</feature>
<accession>A0A2H0UJ14</accession>
<evidence type="ECO:0000256" key="3">
    <source>
        <dbReference type="ARBA" id="ARBA00004065"/>
    </source>
</evidence>
<comment type="subcellular location">
    <subcellularLocation>
        <location evidence="4">Cytoplasm</location>
    </subcellularLocation>
</comment>